<comment type="caution">
    <text evidence="1">The sequence shown here is derived from an EMBL/GenBank/DDBJ whole genome shotgun (WGS) entry which is preliminary data.</text>
</comment>
<name>A0AAN8T5R4_SOLBU</name>
<gene>
    <name evidence="1" type="ORF">RDI58_023339</name>
</gene>
<evidence type="ECO:0000313" key="1">
    <source>
        <dbReference type="EMBL" id="KAK6781155.1"/>
    </source>
</evidence>
<proteinExistence type="predicted"/>
<organism evidence="1 2">
    <name type="scientific">Solanum bulbocastanum</name>
    <name type="common">Wild potato</name>
    <dbReference type="NCBI Taxonomy" id="147425"/>
    <lineage>
        <taxon>Eukaryota</taxon>
        <taxon>Viridiplantae</taxon>
        <taxon>Streptophyta</taxon>
        <taxon>Embryophyta</taxon>
        <taxon>Tracheophyta</taxon>
        <taxon>Spermatophyta</taxon>
        <taxon>Magnoliopsida</taxon>
        <taxon>eudicotyledons</taxon>
        <taxon>Gunneridae</taxon>
        <taxon>Pentapetalae</taxon>
        <taxon>asterids</taxon>
        <taxon>lamiids</taxon>
        <taxon>Solanales</taxon>
        <taxon>Solanaceae</taxon>
        <taxon>Solanoideae</taxon>
        <taxon>Solaneae</taxon>
        <taxon>Solanum</taxon>
    </lineage>
</organism>
<evidence type="ECO:0000313" key="2">
    <source>
        <dbReference type="Proteomes" id="UP001371456"/>
    </source>
</evidence>
<dbReference type="EMBL" id="JBANQN010000009">
    <property type="protein sequence ID" value="KAK6781155.1"/>
    <property type="molecule type" value="Genomic_DNA"/>
</dbReference>
<reference evidence="1 2" key="1">
    <citation type="submission" date="2024-02" db="EMBL/GenBank/DDBJ databases">
        <title>de novo genome assembly of Solanum bulbocastanum strain 11H21.</title>
        <authorList>
            <person name="Hosaka A.J."/>
        </authorList>
    </citation>
    <scope>NUCLEOTIDE SEQUENCE [LARGE SCALE GENOMIC DNA]</scope>
    <source>
        <tissue evidence="1">Young leaves</tissue>
    </source>
</reference>
<dbReference type="AlphaFoldDB" id="A0AAN8T5R4"/>
<dbReference type="Proteomes" id="UP001371456">
    <property type="component" value="Unassembled WGS sequence"/>
</dbReference>
<sequence>MDSEDTLFSGKVYTPGKRKTLKKDVSIAVAAANVTKILEILDADKPVKVVPLTDQNHLITNSASGDVLEGGVELKENGSCNGG</sequence>
<accession>A0AAN8T5R4</accession>
<keyword evidence="2" id="KW-1185">Reference proteome</keyword>
<protein>
    <submittedName>
        <fullName evidence="1">Uncharacterized protein</fullName>
    </submittedName>
</protein>